<evidence type="ECO:0000313" key="1">
    <source>
        <dbReference type="EMBL" id="QRD05955.1"/>
    </source>
</evidence>
<accession>A0A7U2NPR4</accession>
<reference evidence="2" key="1">
    <citation type="journal article" date="2021" name="BMC Genomics">
        <title>Chromosome-level genome assembly and manually-curated proteome of model necrotroph Parastagonospora nodorum Sn15 reveals a genome-wide trove of candidate effector homologs, and redundancy of virulence-related functions within an accessory chromosome.</title>
        <authorList>
            <person name="Bertazzoni S."/>
            <person name="Jones D.A.B."/>
            <person name="Phan H.T."/>
            <person name="Tan K.-C."/>
            <person name="Hane J.K."/>
        </authorList>
    </citation>
    <scope>NUCLEOTIDE SEQUENCE [LARGE SCALE GENOMIC DNA]</scope>
    <source>
        <strain evidence="2">SN15 / ATCC MYA-4574 / FGSC 10173)</strain>
    </source>
</reference>
<dbReference type="VEuPathDB" id="FungiDB:JI435_422970"/>
<gene>
    <name evidence="1" type="ORF">JI435_422970</name>
</gene>
<organism evidence="1 2">
    <name type="scientific">Phaeosphaeria nodorum (strain SN15 / ATCC MYA-4574 / FGSC 10173)</name>
    <name type="common">Glume blotch fungus</name>
    <name type="synonym">Parastagonospora nodorum</name>
    <dbReference type="NCBI Taxonomy" id="321614"/>
    <lineage>
        <taxon>Eukaryota</taxon>
        <taxon>Fungi</taxon>
        <taxon>Dikarya</taxon>
        <taxon>Ascomycota</taxon>
        <taxon>Pezizomycotina</taxon>
        <taxon>Dothideomycetes</taxon>
        <taxon>Pleosporomycetidae</taxon>
        <taxon>Pleosporales</taxon>
        <taxon>Pleosporineae</taxon>
        <taxon>Phaeosphaeriaceae</taxon>
        <taxon>Parastagonospora</taxon>
    </lineage>
</organism>
<dbReference type="AlphaFoldDB" id="A0A7U2NPR4"/>
<name>A0A7U2NPR4_PHANO</name>
<protein>
    <submittedName>
        <fullName evidence="1">Uncharacterized protein</fullName>
    </submittedName>
</protein>
<dbReference type="EMBL" id="CP069041">
    <property type="protein sequence ID" value="QRD05955.1"/>
    <property type="molecule type" value="Genomic_DNA"/>
</dbReference>
<sequence>MCGHAHVAPPQAFHTCLKRCRLIRSHRRTSFSGANASTGLNLFREKFNMFVLE</sequence>
<dbReference type="Proteomes" id="UP000663193">
    <property type="component" value="Chromosome 19"/>
</dbReference>
<proteinExistence type="predicted"/>
<evidence type="ECO:0000313" key="2">
    <source>
        <dbReference type="Proteomes" id="UP000663193"/>
    </source>
</evidence>
<keyword evidence="2" id="KW-1185">Reference proteome</keyword>